<dbReference type="EMBL" id="JBHUMK010000047">
    <property type="protein sequence ID" value="MFD2609882.1"/>
    <property type="molecule type" value="Genomic_DNA"/>
</dbReference>
<evidence type="ECO:0000313" key="3">
    <source>
        <dbReference type="Proteomes" id="UP001597475"/>
    </source>
</evidence>
<reference evidence="3" key="1">
    <citation type="journal article" date="2019" name="Int. J. Syst. Evol. Microbiol.">
        <title>The Global Catalogue of Microorganisms (GCM) 10K type strain sequencing project: providing services to taxonomists for standard genome sequencing and annotation.</title>
        <authorList>
            <consortium name="The Broad Institute Genomics Platform"/>
            <consortium name="The Broad Institute Genome Sequencing Center for Infectious Disease"/>
            <person name="Wu L."/>
            <person name="Ma J."/>
        </authorList>
    </citation>
    <scope>NUCLEOTIDE SEQUENCE [LARGE SCALE GENOMIC DNA]</scope>
    <source>
        <strain evidence="3">KCTC 33842</strain>
    </source>
</reference>
<protein>
    <submittedName>
        <fullName evidence="2">Uncharacterized protein</fullName>
    </submittedName>
</protein>
<keyword evidence="1" id="KW-0472">Membrane</keyword>
<organism evidence="2 3">
    <name type="scientific">Deinococcus taklimakanensis</name>
    <dbReference type="NCBI Taxonomy" id="536443"/>
    <lineage>
        <taxon>Bacteria</taxon>
        <taxon>Thermotogati</taxon>
        <taxon>Deinococcota</taxon>
        <taxon>Deinococci</taxon>
        <taxon>Deinococcales</taxon>
        <taxon>Deinococcaceae</taxon>
        <taxon>Deinococcus</taxon>
    </lineage>
</organism>
<evidence type="ECO:0000256" key="1">
    <source>
        <dbReference type="SAM" id="Phobius"/>
    </source>
</evidence>
<name>A0ABW5P708_9DEIO</name>
<gene>
    <name evidence="2" type="ORF">ACFSR9_10620</name>
</gene>
<proteinExistence type="predicted"/>
<feature type="transmembrane region" description="Helical" evidence="1">
    <location>
        <begin position="53"/>
        <end position="72"/>
    </location>
</feature>
<comment type="caution">
    <text evidence="2">The sequence shown here is derived from an EMBL/GenBank/DDBJ whole genome shotgun (WGS) entry which is preliminary data.</text>
</comment>
<dbReference type="RefSeq" id="WP_386845602.1">
    <property type="nucleotide sequence ID" value="NZ_JBHUMK010000047.1"/>
</dbReference>
<keyword evidence="3" id="KW-1185">Reference proteome</keyword>
<sequence>MRVFSLIFGVLAALGLLLGLLPLFGWLNWIFVLPPAILGLIFGALSRDRSATTLNAVVIGIALVRLMLGGGLL</sequence>
<keyword evidence="1" id="KW-1133">Transmembrane helix</keyword>
<evidence type="ECO:0000313" key="2">
    <source>
        <dbReference type="EMBL" id="MFD2609882.1"/>
    </source>
</evidence>
<accession>A0ABW5P708</accession>
<feature type="transmembrane region" description="Helical" evidence="1">
    <location>
        <begin position="29"/>
        <end position="46"/>
    </location>
</feature>
<keyword evidence="1" id="KW-0812">Transmembrane</keyword>
<dbReference type="Proteomes" id="UP001597475">
    <property type="component" value="Unassembled WGS sequence"/>
</dbReference>